<keyword evidence="1" id="KW-0472">Membrane</keyword>
<dbReference type="EMBL" id="BLKC01000190">
    <property type="protein sequence ID" value="GFF58843.1"/>
    <property type="molecule type" value="Genomic_DNA"/>
</dbReference>
<organism evidence="2 3">
    <name type="scientific">Aspergillus udagawae</name>
    <dbReference type="NCBI Taxonomy" id="91492"/>
    <lineage>
        <taxon>Eukaryota</taxon>
        <taxon>Fungi</taxon>
        <taxon>Dikarya</taxon>
        <taxon>Ascomycota</taxon>
        <taxon>Pezizomycotina</taxon>
        <taxon>Eurotiomycetes</taxon>
        <taxon>Eurotiomycetidae</taxon>
        <taxon>Eurotiales</taxon>
        <taxon>Aspergillaceae</taxon>
        <taxon>Aspergillus</taxon>
        <taxon>Aspergillus subgen. Fumigati</taxon>
    </lineage>
</organism>
<reference evidence="2 3" key="1">
    <citation type="submission" date="2020-01" db="EMBL/GenBank/DDBJ databases">
        <title>Draft genome sequence of Aspergillus udagawae IFM 46972.</title>
        <authorList>
            <person name="Takahashi H."/>
            <person name="Yaguchi T."/>
        </authorList>
    </citation>
    <scope>NUCLEOTIDE SEQUENCE [LARGE SCALE GENOMIC DNA]</scope>
    <source>
        <strain evidence="2 3">IFM 46972</strain>
    </source>
</reference>
<sequence length="71" mass="7139">MVVARMLNGYVGIMTLNAMTGIGTGASALLKTITVTQTIGTITAVAGVIRAGGAITMILTVTGIGVVDIRF</sequence>
<keyword evidence="1" id="KW-0812">Transmembrane</keyword>
<gene>
    <name evidence="2" type="ORF">IFM46972_11217</name>
</gene>
<comment type="caution">
    <text evidence="2">The sequence shown here is derived from an EMBL/GenBank/DDBJ whole genome shotgun (WGS) entry which is preliminary data.</text>
</comment>
<feature type="transmembrane region" description="Helical" evidence="1">
    <location>
        <begin position="7"/>
        <end position="30"/>
    </location>
</feature>
<dbReference type="Proteomes" id="UP000465221">
    <property type="component" value="Unassembled WGS sequence"/>
</dbReference>
<proteinExistence type="predicted"/>
<protein>
    <submittedName>
        <fullName evidence="2">Uncharacterized protein</fullName>
    </submittedName>
</protein>
<evidence type="ECO:0000313" key="2">
    <source>
        <dbReference type="EMBL" id="GFF58843.1"/>
    </source>
</evidence>
<evidence type="ECO:0000256" key="1">
    <source>
        <dbReference type="SAM" id="Phobius"/>
    </source>
</evidence>
<name>A0A8H3SFD8_9EURO</name>
<accession>A0A8H3SFD8</accession>
<feature type="transmembrane region" description="Helical" evidence="1">
    <location>
        <begin position="42"/>
        <end position="67"/>
    </location>
</feature>
<dbReference type="AlphaFoldDB" id="A0A8H3SFD8"/>
<evidence type="ECO:0000313" key="3">
    <source>
        <dbReference type="Proteomes" id="UP000465221"/>
    </source>
</evidence>
<keyword evidence="1" id="KW-1133">Transmembrane helix</keyword>